<evidence type="ECO:0000256" key="4">
    <source>
        <dbReference type="RuleBase" id="RU000304"/>
    </source>
</evidence>
<keyword evidence="1 3" id="KW-0547">Nucleotide-binding</keyword>
<protein>
    <recommendedName>
        <fullName evidence="5">Protein kinase domain-containing protein</fullName>
    </recommendedName>
</protein>
<evidence type="ECO:0000313" key="6">
    <source>
        <dbReference type="EMBL" id="KAK8840423.1"/>
    </source>
</evidence>
<keyword evidence="7" id="KW-1185">Reference proteome</keyword>
<comment type="similarity">
    <text evidence="4">Belongs to the protein kinase superfamily.</text>
</comment>
<dbReference type="PANTHER" id="PTHR24361:SF678">
    <property type="entry name" value="SPORULATION-SPECIFIC PROTEIN 1"/>
    <property type="match status" value="1"/>
</dbReference>
<keyword evidence="4" id="KW-0418">Kinase</keyword>
<gene>
    <name evidence="6" type="ORF">M9Y10_030627</name>
</gene>
<evidence type="ECO:0000256" key="2">
    <source>
        <dbReference type="ARBA" id="ARBA00022840"/>
    </source>
</evidence>
<keyword evidence="4" id="KW-0723">Serine/threonine-protein kinase</keyword>
<dbReference type="PROSITE" id="PS00107">
    <property type="entry name" value="PROTEIN_KINASE_ATP"/>
    <property type="match status" value="1"/>
</dbReference>
<evidence type="ECO:0000313" key="7">
    <source>
        <dbReference type="Proteomes" id="UP001470230"/>
    </source>
</evidence>
<dbReference type="InterPro" id="IPR053235">
    <property type="entry name" value="Ser_Thr_kinase"/>
</dbReference>
<dbReference type="PANTHER" id="PTHR24361">
    <property type="entry name" value="MITOGEN-ACTIVATED KINASE KINASE KINASE"/>
    <property type="match status" value="1"/>
</dbReference>
<dbReference type="Proteomes" id="UP001470230">
    <property type="component" value="Unassembled WGS sequence"/>
</dbReference>
<evidence type="ECO:0000256" key="3">
    <source>
        <dbReference type="PROSITE-ProRule" id="PRU10141"/>
    </source>
</evidence>
<evidence type="ECO:0000256" key="1">
    <source>
        <dbReference type="ARBA" id="ARBA00022741"/>
    </source>
</evidence>
<dbReference type="SMART" id="SM00220">
    <property type="entry name" value="S_TKc"/>
    <property type="match status" value="1"/>
</dbReference>
<dbReference type="InterPro" id="IPR011009">
    <property type="entry name" value="Kinase-like_dom_sf"/>
</dbReference>
<dbReference type="PROSITE" id="PS50011">
    <property type="entry name" value="PROTEIN_KINASE_DOM"/>
    <property type="match status" value="1"/>
</dbReference>
<reference evidence="6 7" key="1">
    <citation type="submission" date="2024-04" db="EMBL/GenBank/DDBJ databases">
        <title>Tritrichomonas musculus Genome.</title>
        <authorList>
            <person name="Alves-Ferreira E."/>
            <person name="Grigg M."/>
            <person name="Lorenzi H."/>
            <person name="Galac M."/>
        </authorList>
    </citation>
    <scope>NUCLEOTIDE SEQUENCE [LARGE SCALE GENOMIC DNA]</scope>
    <source>
        <strain evidence="6 7">EAF2021</strain>
    </source>
</reference>
<comment type="caution">
    <text evidence="6">The sequence shown here is derived from an EMBL/GenBank/DDBJ whole genome shotgun (WGS) entry which is preliminary data.</text>
</comment>
<accession>A0ABR2H3J9</accession>
<dbReference type="InterPro" id="IPR017441">
    <property type="entry name" value="Protein_kinase_ATP_BS"/>
</dbReference>
<dbReference type="Gene3D" id="1.10.510.10">
    <property type="entry name" value="Transferase(Phosphotransferase) domain 1"/>
    <property type="match status" value="1"/>
</dbReference>
<dbReference type="PROSITE" id="PS00108">
    <property type="entry name" value="PROTEIN_KINASE_ST"/>
    <property type="match status" value="1"/>
</dbReference>
<keyword evidence="2 3" id="KW-0067">ATP-binding</keyword>
<evidence type="ECO:0000259" key="5">
    <source>
        <dbReference type="PROSITE" id="PS50011"/>
    </source>
</evidence>
<proteinExistence type="inferred from homology"/>
<keyword evidence="4" id="KW-0808">Transferase</keyword>
<feature type="binding site" evidence="3">
    <location>
        <position position="219"/>
    </location>
    <ligand>
        <name>ATP</name>
        <dbReference type="ChEBI" id="CHEBI:30616"/>
    </ligand>
</feature>
<feature type="domain" description="Protein kinase" evidence="5">
    <location>
        <begin position="189"/>
        <end position="388"/>
    </location>
</feature>
<dbReference type="InterPro" id="IPR000719">
    <property type="entry name" value="Prot_kinase_dom"/>
</dbReference>
<dbReference type="CDD" id="cd00180">
    <property type="entry name" value="PKc"/>
    <property type="match status" value="1"/>
</dbReference>
<sequence length="388" mass="46053">MIEDILSFYKSISHPQIKIDTVFKEIVQDYSIFQISESSFPNDDEKEKIANKIKESQVVIIDQNKELNTKMQNKCFIIGFEKTLIIFEYSSKSESFLRKLFSIHSQILTCDLSDQNDKMQIFKNEIFEFKRKFGYNTIYSHQAWNITHPCILGYLIKKSYLKLNKNRFEKFKSDIDRQKEPENFKEEEYVELRNVGNGSFAQCTLAYHIKYQKLFIVKKPLKIDVENDKLLKREKENYKKIKHPLFPKFYGTVKGKDFLVIEFINGSTLNRMKPEYLNSNEKITVIYELILIMLYLHDNSFIYRDLKPSNIMIDENKTAVLIDFDRLISNQNNEEIQEQTLDINFEFLAPEVNINKKFTYKSDIYSLGRIIVEYIIGQKEGNVLQFTT</sequence>
<dbReference type="EMBL" id="JAPFFF010000045">
    <property type="protein sequence ID" value="KAK8840423.1"/>
    <property type="molecule type" value="Genomic_DNA"/>
</dbReference>
<dbReference type="InterPro" id="IPR008271">
    <property type="entry name" value="Ser/Thr_kinase_AS"/>
</dbReference>
<dbReference type="SUPFAM" id="SSF56112">
    <property type="entry name" value="Protein kinase-like (PK-like)"/>
    <property type="match status" value="1"/>
</dbReference>
<organism evidence="6 7">
    <name type="scientific">Tritrichomonas musculus</name>
    <dbReference type="NCBI Taxonomy" id="1915356"/>
    <lineage>
        <taxon>Eukaryota</taxon>
        <taxon>Metamonada</taxon>
        <taxon>Parabasalia</taxon>
        <taxon>Tritrichomonadida</taxon>
        <taxon>Tritrichomonadidae</taxon>
        <taxon>Tritrichomonas</taxon>
    </lineage>
</organism>
<name>A0ABR2H3J9_9EUKA</name>
<dbReference type="Pfam" id="PF00069">
    <property type="entry name" value="Pkinase"/>
    <property type="match status" value="1"/>
</dbReference>